<proteinExistence type="predicted"/>
<dbReference type="EMBL" id="AP014958">
    <property type="protein sequence ID" value="BAS79340.1"/>
    <property type="molecule type" value="Genomic_DNA"/>
</dbReference>
<reference evidence="2 3" key="3">
    <citation type="journal article" date="2013" name="Rice">
        <title>Improvement of the Oryza sativa Nipponbare reference genome using next generation sequence and optical map data.</title>
        <authorList>
            <person name="Kawahara Y."/>
            <person name="de la Bastide M."/>
            <person name="Hamilton J.P."/>
            <person name="Kanamori H."/>
            <person name="McCombie W.R."/>
            <person name="Ouyang S."/>
            <person name="Schwartz D.C."/>
            <person name="Tanaka T."/>
            <person name="Wu J."/>
            <person name="Zhou S."/>
            <person name="Childs K.L."/>
            <person name="Davidson R.M."/>
            <person name="Lin H."/>
            <person name="Quesada-Ocampo L."/>
            <person name="Vaillancourt B."/>
            <person name="Sakai H."/>
            <person name="Lee S.S."/>
            <person name="Kim J."/>
            <person name="Numa H."/>
            <person name="Itoh T."/>
            <person name="Buell C.R."/>
            <person name="Matsumoto T."/>
        </authorList>
    </citation>
    <scope>NUCLEOTIDE SEQUENCE [LARGE SCALE GENOMIC DNA]</scope>
    <source>
        <strain evidence="3">cv. Nipponbare</strain>
    </source>
</reference>
<dbReference type="Gramene" id="Os02t0570600-00">
    <property type="protein sequence ID" value="Os02t0570600-00"/>
    <property type="gene ID" value="Os02g0570600"/>
</dbReference>
<organism evidence="2 3">
    <name type="scientific">Oryza sativa subsp. japonica</name>
    <name type="common">Rice</name>
    <dbReference type="NCBI Taxonomy" id="39947"/>
    <lineage>
        <taxon>Eukaryota</taxon>
        <taxon>Viridiplantae</taxon>
        <taxon>Streptophyta</taxon>
        <taxon>Embryophyta</taxon>
        <taxon>Tracheophyta</taxon>
        <taxon>Spermatophyta</taxon>
        <taxon>Magnoliopsida</taxon>
        <taxon>Liliopsida</taxon>
        <taxon>Poales</taxon>
        <taxon>Poaceae</taxon>
        <taxon>BOP clade</taxon>
        <taxon>Oryzoideae</taxon>
        <taxon>Oryzeae</taxon>
        <taxon>Oryzinae</taxon>
        <taxon>Oryza</taxon>
        <taxon>Oryza sativa</taxon>
    </lineage>
</organism>
<feature type="region of interest" description="Disordered" evidence="1">
    <location>
        <begin position="134"/>
        <end position="155"/>
    </location>
</feature>
<sequence>MSHWPLKSCPKNGICFSRQFRTSRKQSFPAAASPAPAALSSISWSFRSWMIRLMTSSILLRLARPLRGATATIRASLDDGNRSATLSHVICFLATSSASRNSSRWLHRPPTELTITMSLASLLILSLRFTPASPPAPASAASSRTSRATSRSRTPWNDLTRAAVSSSCMQILRRWRHRSLYGPNMTSRPPKKTSSVVAVRWRSANLRSWCFRTSSATAGDDTTTAGTSPIHSCMMGPCFSDSARNERWVWGLFVITRWWRLPISGSVHGPGGRLSLGFMADDTSLERTTTN</sequence>
<evidence type="ECO:0000313" key="2">
    <source>
        <dbReference type="EMBL" id="BAS79340.1"/>
    </source>
</evidence>
<dbReference type="Proteomes" id="UP000059680">
    <property type="component" value="Chromosome 2"/>
</dbReference>
<dbReference type="PaxDb" id="39947-A0A0P0VKR2"/>
<protein>
    <submittedName>
        <fullName evidence="2">Os02g0570600 protein</fullName>
    </submittedName>
</protein>
<dbReference type="InParanoid" id="A0A0P0VKR2"/>
<accession>A0A0P0VKR2</accession>
<dbReference type="FunCoup" id="A0A0P0VKR2">
    <property type="interactions" value="331"/>
</dbReference>
<evidence type="ECO:0000256" key="1">
    <source>
        <dbReference type="SAM" id="MobiDB-lite"/>
    </source>
</evidence>
<name>A0A0P0VKR2_ORYSJ</name>
<reference evidence="2 3" key="2">
    <citation type="journal article" date="2013" name="Plant Cell Physiol.">
        <title>Rice Annotation Project Database (RAP-DB): an integrative and interactive database for rice genomics.</title>
        <authorList>
            <person name="Sakai H."/>
            <person name="Lee S.S."/>
            <person name="Tanaka T."/>
            <person name="Numa H."/>
            <person name="Kim J."/>
            <person name="Kawahara Y."/>
            <person name="Wakimoto H."/>
            <person name="Yang C.C."/>
            <person name="Iwamoto M."/>
            <person name="Abe T."/>
            <person name="Yamada Y."/>
            <person name="Muto A."/>
            <person name="Inokuchi H."/>
            <person name="Ikemura T."/>
            <person name="Matsumoto T."/>
            <person name="Sasaki T."/>
            <person name="Itoh T."/>
        </authorList>
    </citation>
    <scope>NUCLEOTIDE SEQUENCE [LARGE SCALE GENOMIC DNA]</scope>
    <source>
        <strain evidence="3">cv. Nipponbare</strain>
    </source>
</reference>
<keyword evidence="3" id="KW-1185">Reference proteome</keyword>
<reference evidence="3" key="1">
    <citation type="journal article" date="2005" name="Nature">
        <title>The map-based sequence of the rice genome.</title>
        <authorList>
            <consortium name="International rice genome sequencing project (IRGSP)"/>
            <person name="Matsumoto T."/>
            <person name="Wu J."/>
            <person name="Kanamori H."/>
            <person name="Katayose Y."/>
            <person name="Fujisawa M."/>
            <person name="Namiki N."/>
            <person name="Mizuno H."/>
            <person name="Yamamoto K."/>
            <person name="Antonio B.A."/>
            <person name="Baba T."/>
            <person name="Sakata K."/>
            <person name="Nagamura Y."/>
            <person name="Aoki H."/>
            <person name="Arikawa K."/>
            <person name="Arita K."/>
            <person name="Bito T."/>
            <person name="Chiden Y."/>
            <person name="Fujitsuka N."/>
            <person name="Fukunaka R."/>
            <person name="Hamada M."/>
            <person name="Harada C."/>
            <person name="Hayashi A."/>
            <person name="Hijishita S."/>
            <person name="Honda M."/>
            <person name="Hosokawa S."/>
            <person name="Ichikawa Y."/>
            <person name="Idonuma A."/>
            <person name="Iijima M."/>
            <person name="Ikeda M."/>
            <person name="Ikeno M."/>
            <person name="Ito K."/>
            <person name="Ito S."/>
            <person name="Ito T."/>
            <person name="Ito Y."/>
            <person name="Ito Y."/>
            <person name="Iwabuchi A."/>
            <person name="Kamiya K."/>
            <person name="Karasawa W."/>
            <person name="Kurita K."/>
            <person name="Katagiri S."/>
            <person name="Kikuta A."/>
            <person name="Kobayashi H."/>
            <person name="Kobayashi N."/>
            <person name="Machita K."/>
            <person name="Maehara T."/>
            <person name="Masukawa M."/>
            <person name="Mizubayashi T."/>
            <person name="Mukai Y."/>
            <person name="Nagasaki H."/>
            <person name="Nagata Y."/>
            <person name="Naito S."/>
            <person name="Nakashima M."/>
            <person name="Nakama Y."/>
            <person name="Nakamichi Y."/>
            <person name="Nakamura M."/>
            <person name="Meguro A."/>
            <person name="Negishi M."/>
            <person name="Ohta I."/>
            <person name="Ohta T."/>
            <person name="Okamoto M."/>
            <person name="Ono N."/>
            <person name="Saji S."/>
            <person name="Sakaguchi M."/>
            <person name="Sakai K."/>
            <person name="Shibata M."/>
            <person name="Shimokawa T."/>
            <person name="Song J."/>
            <person name="Takazaki Y."/>
            <person name="Terasawa K."/>
            <person name="Tsugane M."/>
            <person name="Tsuji K."/>
            <person name="Ueda S."/>
            <person name="Waki K."/>
            <person name="Yamagata H."/>
            <person name="Yamamoto M."/>
            <person name="Yamamoto S."/>
            <person name="Yamane H."/>
            <person name="Yoshiki S."/>
            <person name="Yoshihara R."/>
            <person name="Yukawa K."/>
            <person name="Zhong H."/>
            <person name="Yano M."/>
            <person name="Yuan Q."/>
            <person name="Ouyang S."/>
            <person name="Liu J."/>
            <person name="Jones K.M."/>
            <person name="Gansberger K."/>
            <person name="Moffat K."/>
            <person name="Hill J."/>
            <person name="Bera J."/>
            <person name="Fadrosh D."/>
            <person name="Jin S."/>
            <person name="Johri S."/>
            <person name="Kim M."/>
            <person name="Overton L."/>
            <person name="Reardon M."/>
            <person name="Tsitrin T."/>
            <person name="Vuong H."/>
            <person name="Weaver B."/>
            <person name="Ciecko A."/>
            <person name="Tallon L."/>
            <person name="Jackson J."/>
            <person name="Pai G."/>
            <person name="Aken S.V."/>
            <person name="Utterback T."/>
            <person name="Reidmuller S."/>
            <person name="Feldblyum T."/>
            <person name="Hsiao J."/>
            <person name="Zismann V."/>
            <person name="Iobst S."/>
            <person name="de Vazeille A.R."/>
            <person name="Buell C.R."/>
            <person name="Ying K."/>
            <person name="Li Y."/>
            <person name="Lu T."/>
            <person name="Huang Y."/>
            <person name="Zhao Q."/>
            <person name="Feng Q."/>
            <person name="Zhang L."/>
            <person name="Zhu J."/>
            <person name="Weng Q."/>
            <person name="Mu J."/>
            <person name="Lu Y."/>
            <person name="Fan D."/>
            <person name="Liu Y."/>
            <person name="Guan J."/>
            <person name="Zhang Y."/>
            <person name="Yu S."/>
            <person name="Liu X."/>
            <person name="Zhang Y."/>
            <person name="Hong G."/>
            <person name="Han B."/>
            <person name="Choisne N."/>
            <person name="Demange N."/>
            <person name="Orjeda G."/>
            <person name="Samain S."/>
            <person name="Cattolico L."/>
            <person name="Pelletier E."/>
            <person name="Couloux A."/>
            <person name="Segurens B."/>
            <person name="Wincker P."/>
            <person name="D'Hont A."/>
            <person name="Scarpelli C."/>
            <person name="Weissenbach J."/>
            <person name="Salanoubat M."/>
            <person name="Quetier F."/>
            <person name="Yu Y."/>
            <person name="Kim H.R."/>
            <person name="Rambo T."/>
            <person name="Currie J."/>
            <person name="Collura K."/>
            <person name="Luo M."/>
            <person name="Yang T."/>
            <person name="Ammiraju J.S.S."/>
            <person name="Engler F."/>
            <person name="Soderlund C."/>
            <person name="Wing R.A."/>
            <person name="Palmer L.E."/>
            <person name="de la Bastide M."/>
            <person name="Spiegel L."/>
            <person name="Nascimento L."/>
            <person name="Zutavern T."/>
            <person name="O'Shaughnessy A."/>
            <person name="Dike S."/>
            <person name="Dedhia N."/>
            <person name="Preston R."/>
            <person name="Balija V."/>
            <person name="McCombie W.R."/>
            <person name="Chow T."/>
            <person name="Chen H."/>
            <person name="Chung M."/>
            <person name="Chen C."/>
            <person name="Shaw J."/>
            <person name="Wu H."/>
            <person name="Hsiao K."/>
            <person name="Chao Y."/>
            <person name="Chu M."/>
            <person name="Cheng C."/>
            <person name="Hour A."/>
            <person name="Lee P."/>
            <person name="Lin S."/>
            <person name="Lin Y."/>
            <person name="Liou J."/>
            <person name="Liu S."/>
            <person name="Hsing Y."/>
            <person name="Raghuvanshi S."/>
            <person name="Mohanty A."/>
            <person name="Bharti A.K."/>
            <person name="Gaur A."/>
            <person name="Gupta V."/>
            <person name="Kumar D."/>
            <person name="Ravi V."/>
            <person name="Vij S."/>
            <person name="Kapur A."/>
            <person name="Khurana P."/>
            <person name="Khurana P."/>
            <person name="Khurana J.P."/>
            <person name="Tyagi A.K."/>
            <person name="Gaikwad K."/>
            <person name="Singh A."/>
            <person name="Dalal V."/>
            <person name="Srivastava S."/>
            <person name="Dixit A."/>
            <person name="Pal A.K."/>
            <person name="Ghazi I.A."/>
            <person name="Yadav M."/>
            <person name="Pandit A."/>
            <person name="Bhargava A."/>
            <person name="Sureshbabu K."/>
            <person name="Batra K."/>
            <person name="Sharma T.R."/>
            <person name="Mohapatra T."/>
            <person name="Singh N.K."/>
            <person name="Messing J."/>
            <person name="Nelson A.B."/>
            <person name="Fuks G."/>
            <person name="Kavchok S."/>
            <person name="Keizer G."/>
            <person name="Linton E."/>
            <person name="Llaca V."/>
            <person name="Song R."/>
            <person name="Tanyolac B."/>
            <person name="Young S."/>
            <person name="Ho-Il K."/>
            <person name="Hahn J.H."/>
            <person name="Sangsakoo G."/>
            <person name="Vanavichit A."/>
            <person name="de Mattos Luiz.A.T."/>
            <person name="Zimmer P.D."/>
            <person name="Malone G."/>
            <person name="Dellagostin O."/>
            <person name="de Oliveira A.C."/>
            <person name="Bevan M."/>
            <person name="Bancroft I."/>
            <person name="Minx P."/>
            <person name="Cordum H."/>
            <person name="Wilson R."/>
            <person name="Cheng Z."/>
            <person name="Jin W."/>
            <person name="Jiang J."/>
            <person name="Leong S.A."/>
            <person name="Iwama H."/>
            <person name="Gojobori T."/>
            <person name="Itoh T."/>
            <person name="Niimura Y."/>
            <person name="Fujii Y."/>
            <person name="Habara T."/>
            <person name="Sakai H."/>
            <person name="Sato Y."/>
            <person name="Wilson G."/>
            <person name="Kumar K."/>
            <person name="McCouch S."/>
            <person name="Juretic N."/>
            <person name="Hoen D."/>
            <person name="Wright S."/>
            <person name="Bruskiewich R."/>
            <person name="Bureau T."/>
            <person name="Miyao A."/>
            <person name="Hirochika H."/>
            <person name="Nishikawa T."/>
            <person name="Kadowaki K."/>
            <person name="Sugiura M."/>
            <person name="Burr B."/>
            <person name="Sasaki T."/>
        </authorList>
    </citation>
    <scope>NUCLEOTIDE SEQUENCE [LARGE SCALE GENOMIC DNA]</scope>
    <source>
        <strain evidence="3">cv. Nipponbare</strain>
    </source>
</reference>
<dbReference type="AlphaFoldDB" id="A0A0P0VKR2"/>
<gene>
    <name evidence="2" type="ordered locus">Os02g0570600</name>
    <name evidence="2" type="ORF">OSNPB_020570600</name>
</gene>
<feature type="compositionally biased region" description="Low complexity" evidence="1">
    <location>
        <begin position="138"/>
        <end position="155"/>
    </location>
</feature>
<feature type="non-terminal residue" evidence="2">
    <location>
        <position position="1"/>
    </location>
</feature>
<evidence type="ECO:0000313" key="3">
    <source>
        <dbReference type="Proteomes" id="UP000059680"/>
    </source>
</evidence>